<reference evidence="1 2" key="1">
    <citation type="submission" date="2024-02" db="EMBL/GenBank/DDBJ databases">
        <title>de novo genome assembly of Solanum bulbocastanum strain 11H21.</title>
        <authorList>
            <person name="Hosaka A.J."/>
        </authorList>
    </citation>
    <scope>NUCLEOTIDE SEQUENCE [LARGE SCALE GENOMIC DNA]</scope>
    <source>
        <tissue evidence="1">Young leaves</tissue>
    </source>
</reference>
<protein>
    <submittedName>
        <fullName evidence="1">Uncharacterized protein</fullName>
    </submittedName>
</protein>
<name>A0AAN8Y1I0_SOLBU</name>
<comment type="caution">
    <text evidence="1">The sequence shown here is derived from an EMBL/GenBank/DDBJ whole genome shotgun (WGS) entry which is preliminary data.</text>
</comment>
<gene>
    <name evidence="1" type="ORF">RDI58_027111</name>
</gene>
<dbReference type="Proteomes" id="UP001371456">
    <property type="component" value="Unassembled WGS sequence"/>
</dbReference>
<evidence type="ECO:0000313" key="2">
    <source>
        <dbReference type="Proteomes" id="UP001371456"/>
    </source>
</evidence>
<dbReference type="AlphaFoldDB" id="A0AAN8Y1I0"/>
<accession>A0AAN8Y1I0</accession>
<organism evidence="1 2">
    <name type="scientific">Solanum bulbocastanum</name>
    <name type="common">Wild potato</name>
    <dbReference type="NCBI Taxonomy" id="147425"/>
    <lineage>
        <taxon>Eukaryota</taxon>
        <taxon>Viridiplantae</taxon>
        <taxon>Streptophyta</taxon>
        <taxon>Embryophyta</taxon>
        <taxon>Tracheophyta</taxon>
        <taxon>Spermatophyta</taxon>
        <taxon>Magnoliopsida</taxon>
        <taxon>eudicotyledons</taxon>
        <taxon>Gunneridae</taxon>
        <taxon>Pentapetalae</taxon>
        <taxon>asterids</taxon>
        <taxon>lamiids</taxon>
        <taxon>Solanales</taxon>
        <taxon>Solanaceae</taxon>
        <taxon>Solanoideae</taxon>
        <taxon>Solaneae</taxon>
        <taxon>Solanum</taxon>
    </lineage>
</organism>
<keyword evidence="2" id="KW-1185">Reference proteome</keyword>
<sequence length="27" mass="3374">MLMTQKEVMFMFRSRFIHTEMLYSGMK</sequence>
<evidence type="ECO:0000313" key="1">
    <source>
        <dbReference type="EMBL" id="KAK6776110.1"/>
    </source>
</evidence>
<dbReference type="EMBL" id="JBANQN010000011">
    <property type="protein sequence ID" value="KAK6776110.1"/>
    <property type="molecule type" value="Genomic_DNA"/>
</dbReference>
<proteinExistence type="predicted"/>